<dbReference type="GO" id="GO:0016787">
    <property type="term" value="F:hydrolase activity"/>
    <property type="evidence" value="ECO:0007669"/>
    <property type="project" value="UniProtKB-KW"/>
</dbReference>
<comment type="similarity">
    <text evidence="5">Belongs to the YicC/YloC family.</text>
</comment>
<evidence type="ECO:0000256" key="5">
    <source>
        <dbReference type="ARBA" id="ARBA00035648"/>
    </source>
</evidence>
<name>A0A841GUI7_9BACT</name>
<evidence type="ECO:0000313" key="9">
    <source>
        <dbReference type="EMBL" id="MBB6062351.1"/>
    </source>
</evidence>
<evidence type="ECO:0000259" key="8">
    <source>
        <dbReference type="Pfam" id="PF08340"/>
    </source>
</evidence>
<evidence type="ECO:0000259" key="7">
    <source>
        <dbReference type="Pfam" id="PF03755"/>
    </source>
</evidence>
<keyword evidence="10" id="KW-1185">Reference proteome</keyword>
<comment type="cofactor">
    <cofactor evidence="1">
        <name>a divalent metal cation</name>
        <dbReference type="ChEBI" id="CHEBI:60240"/>
    </cofactor>
</comment>
<evidence type="ECO:0000313" key="10">
    <source>
        <dbReference type="Proteomes" id="UP000555828"/>
    </source>
</evidence>
<dbReference type="InterPro" id="IPR013551">
    <property type="entry name" value="YicC-like_C"/>
</dbReference>
<keyword evidence="6" id="KW-0175">Coiled coil</keyword>
<keyword evidence="3" id="KW-0255">Endonuclease</keyword>
<sequence>MLKSMTGYAKVEKFSEKFRVSCEVKSLNSKGLDISVSLPYYLSSKEIEITKIISNFLTRGKVNVRINVKFLTPVNLSIDYVMAKSYYDTLESVRESLGIQNSIVLGDLLNFREIFRGDIEDEVVEELWDFTKEVLSSSLEMLVEERKKEGQKICKDIENMVKKIEEITFNIEKIASDMKEEIAKKLRESVEEILPENVEIDTNQFETAVALIADKADIREEIERLKSHIDRMKELLLRDEPVGMLFNFLTQEVHREFNTILSKSRMLEISNLALEGKYINSQLKEQIQNVE</sequence>
<protein>
    <submittedName>
        <fullName evidence="9">Uncharacterized protein (TIGR00255 family)</fullName>
    </submittedName>
</protein>
<dbReference type="PANTHER" id="PTHR30636">
    <property type="entry name" value="UPF0701 PROTEIN YICC"/>
    <property type="match status" value="1"/>
</dbReference>
<dbReference type="AlphaFoldDB" id="A0A841GUI7"/>
<feature type="coiled-coil region" evidence="6">
    <location>
        <begin position="208"/>
        <end position="235"/>
    </location>
</feature>
<accession>A0A841GUI7</accession>
<feature type="domain" description="Endoribonuclease YicC-like N-terminal" evidence="7">
    <location>
        <begin position="2"/>
        <end position="153"/>
    </location>
</feature>
<dbReference type="Proteomes" id="UP000555828">
    <property type="component" value="Unassembled WGS sequence"/>
</dbReference>
<evidence type="ECO:0000256" key="6">
    <source>
        <dbReference type="SAM" id="Coils"/>
    </source>
</evidence>
<gene>
    <name evidence="9" type="ORF">HNP65_000789</name>
</gene>
<organism evidence="9 10">
    <name type="scientific">Thermosipho japonicus</name>
    <dbReference type="NCBI Taxonomy" id="90323"/>
    <lineage>
        <taxon>Bacteria</taxon>
        <taxon>Thermotogati</taxon>
        <taxon>Thermotogota</taxon>
        <taxon>Thermotogae</taxon>
        <taxon>Thermotogales</taxon>
        <taxon>Fervidobacteriaceae</taxon>
        <taxon>Thermosipho</taxon>
    </lineage>
</organism>
<dbReference type="GO" id="GO:0004521">
    <property type="term" value="F:RNA endonuclease activity"/>
    <property type="evidence" value="ECO:0007669"/>
    <property type="project" value="InterPro"/>
</dbReference>
<proteinExistence type="inferred from homology"/>
<keyword evidence="2" id="KW-0540">Nuclease</keyword>
<feature type="domain" description="Endoribonuclease YicC-like C-terminal" evidence="8">
    <location>
        <begin position="171"/>
        <end position="291"/>
    </location>
</feature>
<keyword evidence="4" id="KW-0378">Hydrolase</keyword>
<evidence type="ECO:0000256" key="2">
    <source>
        <dbReference type="ARBA" id="ARBA00022722"/>
    </source>
</evidence>
<evidence type="ECO:0000256" key="3">
    <source>
        <dbReference type="ARBA" id="ARBA00022759"/>
    </source>
</evidence>
<reference evidence="9 10" key="1">
    <citation type="submission" date="2020-08" db="EMBL/GenBank/DDBJ databases">
        <title>Genomic Encyclopedia of Type Strains, Phase IV (KMG-IV): sequencing the most valuable type-strain genomes for metagenomic binning, comparative biology and taxonomic classification.</title>
        <authorList>
            <person name="Goeker M."/>
        </authorList>
    </citation>
    <scope>NUCLEOTIDE SEQUENCE [LARGE SCALE GENOMIC DNA]</scope>
    <source>
        <strain evidence="9 10">DSM 13481</strain>
    </source>
</reference>
<dbReference type="NCBIfam" id="TIGR00255">
    <property type="entry name" value="YicC/YloC family endoribonuclease"/>
    <property type="match status" value="1"/>
</dbReference>
<dbReference type="RefSeq" id="WP_184619036.1">
    <property type="nucleotide sequence ID" value="NZ_JACHEX010000002.1"/>
</dbReference>
<evidence type="ECO:0000256" key="1">
    <source>
        <dbReference type="ARBA" id="ARBA00001968"/>
    </source>
</evidence>
<dbReference type="Pfam" id="PF08340">
    <property type="entry name" value="YicC-like_C"/>
    <property type="match status" value="1"/>
</dbReference>
<dbReference type="Pfam" id="PF03755">
    <property type="entry name" value="YicC-like_N"/>
    <property type="match status" value="1"/>
</dbReference>
<dbReference type="InterPro" id="IPR013527">
    <property type="entry name" value="YicC-like_N"/>
</dbReference>
<evidence type="ECO:0000256" key="4">
    <source>
        <dbReference type="ARBA" id="ARBA00022801"/>
    </source>
</evidence>
<dbReference type="EMBL" id="JACHEX010000002">
    <property type="protein sequence ID" value="MBB6062351.1"/>
    <property type="molecule type" value="Genomic_DNA"/>
</dbReference>
<dbReference type="PANTHER" id="PTHR30636:SF3">
    <property type="entry name" value="UPF0701 PROTEIN YICC"/>
    <property type="match status" value="1"/>
</dbReference>
<dbReference type="InterPro" id="IPR005229">
    <property type="entry name" value="YicC/YloC-like"/>
</dbReference>
<comment type="caution">
    <text evidence="9">The sequence shown here is derived from an EMBL/GenBank/DDBJ whole genome shotgun (WGS) entry which is preliminary data.</text>
</comment>